<name>A0ABS4DJR2_9GAMM</name>
<dbReference type="RefSeq" id="WP_209615632.1">
    <property type="nucleotide sequence ID" value="NZ_JAGJRS010000007.1"/>
</dbReference>
<dbReference type="Gene3D" id="3.10.450.50">
    <property type="match status" value="1"/>
</dbReference>
<dbReference type="SUPFAM" id="SSF103642">
    <property type="entry name" value="Sec-C motif"/>
    <property type="match status" value="1"/>
</dbReference>
<dbReference type="InterPro" id="IPR004027">
    <property type="entry name" value="SEC_C_motif"/>
</dbReference>
<evidence type="ECO:0000313" key="1">
    <source>
        <dbReference type="EMBL" id="MBP1473284.1"/>
    </source>
</evidence>
<accession>A0ABS4DJR2</accession>
<protein>
    <submittedName>
        <fullName evidence="1">SEC-C domain-containing protein</fullName>
    </submittedName>
</protein>
<dbReference type="Pfam" id="PF02810">
    <property type="entry name" value="SEC-C"/>
    <property type="match status" value="1"/>
</dbReference>
<dbReference type="Proteomes" id="UP000823790">
    <property type="component" value="Unassembled WGS sequence"/>
</dbReference>
<gene>
    <name evidence="1" type="ORF">J7I44_03180</name>
</gene>
<reference evidence="1 2" key="1">
    <citation type="submission" date="2021-04" db="EMBL/GenBank/DDBJ databases">
        <authorList>
            <person name="Huq M.A."/>
        </authorList>
    </citation>
    <scope>NUCLEOTIDE SEQUENCE [LARGE SCALE GENOMIC DNA]</scope>
    <source>
        <strain evidence="1 2">MAH-13</strain>
    </source>
</reference>
<sequence>MYTTTTPVRIDAPVRRLIDTVTPGGHARYLRVQPEPGATVNGCFSNVCAKAARDGGRRLCGWQLWEWPGVLVEAEFHAVWLSPAGEMVEITPKPHGEGTILFVPDERRAYRGEVVDNVRIALHEDQLVQHFIRVSRAIVQVMTRNGPPAAQAHIPAEQIAPLRRVQQFLGHAIDAQLREHDPCPCGSGLRYRQCHGHELELALA</sequence>
<comment type="caution">
    <text evidence="1">The sequence shown here is derived from an EMBL/GenBank/DDBJ whole genome shotgun (WGS) entry which is preliminary data.</text>
</comment>
<keyword evidence="2" id="KW-1185">Reference proteome</keyword>
<proteinExistence type="predicted"/>
<evidence type="ECO:0000313" key="2">
    <source>
        <dbReference type="Proteomes" id="UP000823790"/>
    </source>
</evidence>
<dbReference type="EMBL" id="JAGJRS010000007">
    <property type="protein sequence ID" value="MBP1473284.1"/>
    <property type="molecule type" value="Genomic_DNA"/>
</dbReference>
<organism evidence="1 2">
    <name type="scientific">Frateuria flava</name>
    <dbReference type="NCBI Taxonomy" id="2821489"/>
    <lineage>
        <taxon>Bacteria</taxon>
        <taxon>Pseudomonadati</taxon>
        <taxon>Pseudomonadota</taxon>
        <taxon>Gammaproteobacteria</taxon>
        <taxon>Lysobacterales</taxon>
        <taxon>Rhodanobacteraceae</taxon>
        <taxon>Frateuria</taxon>
    </lineage>
</organism>